<feature type="compositionally biased region" description="Basic and acidic residues" evidence="1">
    <location>
        <begin position="51"/>
        <end position="62"/>
    </location>
</feature>
<evidence type="ECO:0000313" key="3">
    <source>
        <dbReference type="EMBL" id="KAH7156857.1"/>
    </source>
</evidence>
<keyword evidence="2" id="KW-0732">Signal</keyword>
<feature type="region of interest" description="Disordered" evidence="1">
    <location>
        <begin position="41"/>
        <end position="86"/>
    </location>
</feature>
<evidence type="ECO:0000256" key="1">
    <source>
        <dbReference type="SAM" id="MobiDB-lite"/>
    </source>
</evidence>
<organism evidence="3 4">
    <name type="scientific">Dactylonectria macrodidyma</name>
    <dbReference type="NCBI Taxonomy" id="307937"/>
    <lineage>
        <taxon>Eukaryota</taxon>
        <taxon>Fungi</taxon>
        <taxon>Dikarya</taxon>
        <taxon>Ascomycota</taxon>
        <taxon>Pezizomycotina</taxon>
        <taxon>Sordariomycetes</taxon>
        <taxon>Hypocreomycetidae</taxon>
        <taxon>Hypocreales</taxon>
        <taxon>Nectriaceae</taxon>
        <taxon>Dactylonectria</taxon>
    </lineage>
</organism>
<gene>
    <name evidence="3" type="ORF">EDB81DRAFT_402792</name>
</gene>
<evidence type="ECO:0000256" key="2">
    <source>
        <dbReference type="SAM" id="SignalP"/>
    </source>
</evidence>
<dbReference type="EMBL" id="JAGMUV010000005">
    <property type="protein sequence ID" value="KAH7156857.1"/>
    <property type="molecule type" value="Genomic_DNA"/>
</dbReference>
<sequence>MWEWWPPDIQLWYPRLQLILLALIPGQLCLPSFGHQDGAGLGKTWPTKTKRAPETKCPDPQRRWVWNPQPPGRLRGWKLRDTPGAF</sequence>
<dbReference type="Proteomes" id="UP000738349">
    <property type="component" value="Unassembled WGS sequence"/>
</dbReference>
<evidence type="ECO:0000313" key="4">
    <source>
        <dbReference type="Proteomes" id="UP000738349"/>
    </source>
</evidence>
<keyword evidence="4" id="KW-1185">Reference proteome</keyword>
<comment type="caution">
    <text evidence="3">The sequence shown here is derived from an EMBL/GenBank/DDBJ whole genome shotgun (WGS) entry which is preliminary data.</text>
</comment>
<feature type="signal peptide" evidence="2">
    <location>
        <begin position="1"/>
        <end position="29"/>
    </location>
</feature>
<protein>
    <submittedName>
        <fullName evidence="3">Uncharacterized protein</fullName>
    </submittedName>
</protein>
<dbReference type="AlphaFoldDB" id="A0A9P9J902"/>
<proteinExistence type="predicted"/>
<feature type="chain" id="PRO_5040291032" evidence="2">
    <location>
        <begin position="30"/>
        <end position="86"/>
    </location>
</feature>
<name>A0A9P9J902_9HYPO</name>
<accession>A0A9P9J902</accession>
<reference evidence="3" key="1">
    <citation type="journal article" date="2021" name="Nat. Commun.">
        <title>Genetic determinants of endophytism in the Arabidopsis root mycobiome.</title>
        <authorList>
            <person name="Mesny F."/>
            <person name="Miyauchi S."/>
            <person name="Thiergart T."/>
            <person name="Pickel B."/>
            <person name="Atanasova L."/>
            <person name="Karlsson M."/>
            <person name="Huettel B."/>
            <person name="Barry K.W."/>
            <person name="Haridas S."/>
            <person name="Chen C."/>
            <person name="Bauer D."/>
            <person name="Andreopoulos W."/>
            <person name="Pangilinan J."/>
            <person name="LaButti K."/>
            <person name="Riley R."/>
            <person name="Lipzen A."/>
            <person name="Clum A."/>
            <person name="Drula E."/>
            <person name="Henrissat B."/>
            <person name="Kohler A."/>
            <person name="Grigoriev I.V."/>
            <person name="Martin F.M."/>
            <person name="Hacquard S."/>
        </authorList>
    </citation>
    <scope>NUCLEOTIDE SEQUENCE</scope>
    <source>
        <strain evidence="3">MPI-CAGE-AT-0147</strain>
    </source>
</reference>